<dbReference type="InterPro" id="IPR045592">
    <property type="entry name" value="DUF6461"/>
</dbReference>
<proteinExistence type="predicted"/>
<dbReference type="Proteomes" id="UP000286931">
    <property type="component" value="Unassembled WGS sequence"/>
</dbReference>
<comment type="caution">
    <text evidence="1">The sequence shown here is derived from an EMBL/GenBank/DDBJ whole genome shotgun (WGS) entry which is preliminary data.</text>
</comment>
<reference evidence="1 2" key="1">
    <citation type="submission" date="2018-12" db="EMBL/GenBank/DDBJ databases">
        <title>Draft genome sequence of Embleya hyalina NBRC 13850T.</title>
        <authorList>
            <person name="Komaki H."/>
            <person name="Hosoyama A."/>
            <person name="Kimura A."/>
            <person name="Ichikawa N."/>
            <person name="Tamura T."/>
        </authorList>
    </citation>
    <scope>NUCLEOTIDE SEQUENCE [LARGE SCALE GENOMIC DNA]</scope>
    <source>
        <strain evidence="1 2">NBRC 13850</strain>
    </source>
</reference>
<evidence type="ECO:0000313" key="1">
    <source>
        <dbReference type="EMBL" id="GCD93756.1"/>
    </source>
</evidence>
<dbReference type="AlphaFoldDB" id="A0A401YGK2"/>
<name>A0A401YGK2_9ACTN</name>
<sequence length="164" mass="18044">MFCDSLPPTDVLRVFDSGTGQPLLMSYEQSLDAALYSDTNILRAGVCGGWTFCQESFGCTGLAGDYLSRLSESGQALLFFWNLEAMTWFAYACRGRVEASFEPRMQGAMVSSADTPFMRRIRALSADRDTGGLNDLYLAAREILSLDPKKSDVEGDLPALRIAR</sequence>
<protein>
    <submittedName>
        <fullName evidence="1">Uncharacterized protein</fullName>
    </submittedName>
</protein>
<organism evidence="1 2">
    <name type="scientific">Embleya hyalina</name>
    <dbReference type="NCBI Taxonomy" id="516124"/>
    <lineage>
        <taxon>Bacteria</taxon>
        <taxon>Bacillati</taxon>
        <taxon>Actinomycetota</taxon>
        <taxon>Actinomycetes</taxon>
        <taxon>Kitasatosporales</taxon>
        <taxon>Streptomycetaceae</taxon>
        <taxon>Embleya</taxon>
    </lineage>
</organism>
<dbReference type="EMBL" id="BIFH01000014">
    <property type="protein sequence ID" value="GCD93756.1"/>
    <property type="molecule type" value="Genomic_DNA"/>
</dbReference>
<keyword evidence="2" id="KW-1185">Reference proteome</keyword>
<accession>A0A401YGK2</accession>
<dbReference type="RefSeq" id="WP_246126493.1">
    <property type="nucleotide sequence ID" value="NZ_BIFH01000014.1"/>
</dbReference>
<evidence type="ECO:0000313" key="2">
    <source>
        <dbReference type="Proteomes" id="UP000286931"/>
    </source>
</evidence>
<dbReference type="Pfam" id="PF20062">
    <property type="entry name" value="DUF6461"/>
    <property type="match status" value="1"/>
</dbReference>
<gene>
    <name evidence="1" type="ORF">EHYA_01404</name>
</gene>